<dbReference type="OrthoDB" id="9801834at2"/>
<comment type="cofactor">
    <cofactor evidence="1">
        <name>pyridoxal 5'-phosphate</name>
        <dbReference type="ChEBI" id="CHEBI:597326"/>
    </cofactor>
</comment>
<dbReference type="InterPro" id="IPR015424">
    <property type="entry name" value="PyrdxlP-dep_Trfase"/>
</dbReference>
<keyword evidence="4 7" id="KW-0808">Transferase</keyword>
<dbReference type="AlphaFoldDB" id="A0A1X6YBK5"/>
<keyword evidence="3 7" id="KW-0032">Aminotransferase</keyword>
<dbReference type="GO" id="GO:0004015">
    <property type="term" value="F:adenosylmethionine-8-amino-7-oxononanoate transaminase activity"/>
    <property type="evidence" value="ECO:0007669"/>
    <property type="project" value="TreeGrafter"/>
</dbReference>
<dbReference type="GO" id="GO:0009448">
    <property type="term" value="P:gamma-aminobutyric acid metabolic process"/>
    <property type="evidence" value="ECO:0007669"/>
    <property type="project" value="TreeGrafter"/>
</dbReference>
<dbReference type="PIRSF" id="PIRSF000521">
    <property type="entry name" value="Transaminase_4ab_Lys_Orn"/>
    <property type="match status" value="1"/>
</dbReference>
<dbReference type="FunFam" id="3.40.640.10:FF:000014">
    <property type="entry name" value="Adenosylmethionine-8-amino-7-oxononanoate aminotransferase, probable"/>
    <property type="match status" value="1"/>
</dbReference>
<dbReference type="EC" id="2.6.1.-" evidence="7"/>
<evidence type="ECO:0000256" key="1">
    <source>
        <dbReference type="ARBA" id="ARBA00001933"/>
    </source>
</evidence>
<evidence type="ECO:0000256" key="2">
    <source>
        <dbReference type="ARBA" id="ARBA00008954"/>
    </source>
</evidence>
<name>A0A1X6YBK5_9RHOB</name>
<dbReference type="PANTHER" id="PTHR42684:SF3">
    <property type="entry name" value="ADENOSYLMETHIONINE-8-AMINO-7-OXONONANOATE AMINOTRANSFERASE"/>
    <property type="match status" value="1"/>
</dbReference>
<accession>A0A1X6YBK5</accession>
<sequence length="461" mass="49478">MNEISNSLVAADIAHSMHPYTNMRAHEEQGPMVIARGEGIRVFDDKGKEYIEGMAGLWSVAVGFSESRLKDAAMKQMELLPYYHTFAHKAHEPSIRLAEKLAEMTPGDLNHCFFTNSGSEANDTVVKMVWFMNNALGRPNKKKFLARNKGYHGITIASGSLTGLPANHGDFDLPAIPVTHLTTPHHWRFANEGEDEAAFCARLLKELEDTIEAEGADNIAAFIGEPVMGAGGVMVPPAGYWEGVSEICRKNDILVVADEVICGFGRCGTTFACEKYGFQPDILVLSKQISSSYMPLAAIMVSDAVYNAIADNTAKLGTFGHGFTGSGHPVATAVGLENLAIIEEKGLVANAAALEETFQQGLRKAFADHPLVGEVRGTGLIAGIELVAAKTVGSAFDPKKKVGAKCADIAAEEGLISRAVGDTMALCPPLIVTEDDIAEIITRMGRALDRTLEWCKAEGLV</sequence>
<dbReference type="GO" id="GO:0009102">
    <property type="term" value="P:biotin biosynthetic process"/>
    <property type="evidence" value="ECO:0007669"/>
    <property type="project" value="TreeGrafter"/>
</dbReference>
<dbReference type="NCBIfam" id="NF004767">
    <property type="entry name" value="PRK06105.1"/>
    <property type="match status" value="1"/>
</dbReference>
<evidence type="ECO:0000313" key="7">
    <source>
        <dbReference type="EMBL" id="SLN16669.1"/>
    </source>
</evidence>
<dbReference type="PANTHER" id="PTHR42684">
    <property type="entry name" value="ADENOSYLMETHIONINE-8-AMINO-7-OXONONANOATE AMINOTRANSFERASE"/>
    <property type="match status" value="1"/>
</dbReference>
<dbReference type="Gene3D" id="3.90.1150.10">
    <property type="entry name" value="Aspartate Aminotransferase, domain 1"/>
    <property type="match status" value="1"/>
</dbReference>
<dbReference type="Proteomes" id="UP000193963">
    <property type="component" value="Unassembled WGS sequence"/>
</dbReference>
<dbReference type="GO" id="GO:0030170">
    <property type="term" value="F:pyridoxal phosphate binding"/>
    <property type="evidence" value="ECO:0007669"/>
    <property type="project" value="InterPro"/>
</dbReference>
<dbReference type="InterPro" id="IPR015421">
    <property type="entry name" value="PyrdxlP-dep_Trfase_major"/>
</dbReference>
<comment type="similarity">
    <text evidence="2 6">Belongs to the class-III pyridoxal-phosphate-dependent aminotransferase family.</text>
</comment>
<evidence type="ECO:0000256" key="4">
    <source>
        <dbReference type="ARBA" id="ARBA00022679"/>
    </source>
</evidence>
<dbReference type="InterPro" id="IPR049704">
    <property type="entry name" value="Aminotrans_3_PPA_site"/>
</dbReference>
<dbReference type="PROSITE" id="PS00600">
    <property type="entry name" value="AA_TRANSFER_CLASS_3"/>
    <property type="match status" value="1"/>
</dbReference>
<dbReference type="InterPro" id="IPR015422">
    <property type="entry name" value="PyrdxlP-dep_Trfase_small"/>
</dbReference>
<keyword evidence="8" id="KW-1185">Reference proteome</keyword>
<evidence type="ECO:0000256" key="6">
    <source>
        <dbReference type="RuleBase" id="RU003560"/>
    </source>
</evidence>
<keyword evidence="5 6" id="KW-0663">Pyridoxal phosphate</keyword>
<evidence type="ECO:0000256" key="3">
    <source>
        <dbReference type="ARBA" id="ARBA00022576"/>
    </source>
</evidence>
<protein>
    <submittedName>
        <fullName evidence="7">L-Lysine-8-amino-7-oxononanoate aminotransferase</fullName>
        <ecNumber evidence="7">2.6.1.-</ecNumber>
    </submittedName>
</protein>
<dbReference type="EMBL" id="FWFN01000001">
    <property type="protein sequence ID" value="SLN16669.1"/>
    <property type="molecule type" value="Genomic_DNA"/>
</dbReference>
<evidence type="ECO:0000313" key="8">
    <source>
        <dbReference type="Proteomes" id="UP000193963"/>
    </source>
</evidence>
<dbReference type="CDD" id="cd00610">
    <property type="entry name" value="OAT_like"/>
    <property type="match status" value="1"/>
</dbReference>
<proteinExistence type="inferred from homology"/>
<dbReference type="InterPro" id="IPR005814">
    <property type="entry name" value="Aminotrans_3"/>
</dbReference>
<dbReference type="Gene3D" id="3.40.640.10">
    <property type="entry name" value="Type I PLP-dependent aspartate aminotransferase-like (Major domain)"/>
    <property type="match status" value="1"/>
</dbReference>
<organism evidence="7 8">
    <name type="scientific">Pseudooceanicola marinus</name>
    <dbReference type="NCBI Taxonomy" id="396013"/>
    <lineage>
        <taxon>Bacteria</taxon>
        <taxon>Pseudomonadati</taxon>
        <taxon>Pseudomonadota</taxon>
        <taxon>Alphaproteobacteria</taxon>
        <taxon>Rhodobacterales</taxon>
        <taxon>Paracoccaceae</taxon>
        <taxon>Pseudooceanicola</taxon>
    </lineage>
</organism>
<dbReference type="NCBIfam" id="NF005682">
    <property type="entry name" value="PRK07480.1"/>
    <property type="match status" value="1"/>
</dbReference>
<dbReference type="RefSeq" id="WP_085886392.1">
    <property type="nucleotide sequence ID" value="NZ_FWFN01000001.1"/>
</dbReference>
<dbReference type="Pfam" id="PF00202">
    <property type="entry name" value="Aminotran_3"/>
    <property type="match status" value="1"/>
</dbReference>
<dbReference type="SUPFAM" id="SSF53383">
    <property type="entry name" value="PLP-dependent transferases"/>
    <property type="match status" value="1"/>
</dbReference>
<gene>
    <name evidence="7" type="primary">bioK</name>
    <name evidence="7" type="ORF">PSM7751_00495</name>
</gene>
<reference evidence="7 8" key="1">
    <citation type="submission" date="2017-03" db="EMBL/GenBank/DDBJ databases">
        <authorList>
            <person name="Afonso C.L."/>
            <person name="Miller P.J."/>
            <person name="Scott M.A."/>
            <person name="Spackman E."/>
            <person name="Goraichik I."/>
            <person name="Dimitrov K.M."/>
            <person name="Suarez D.L."/>
            <person name="Swayne D.E."/>
        </authorList>
    </citation>
    <scope>NUCLEOTIDE SEQUENCE [LARGE SCALE GENOMIC DNA]</scope>
    <source>
        <strain evidence="7 8">CECT 7751</strain>
    </source>
</reference>
<evidence type="ECO:0000256" key="5">
    <source>
        <dbReference type="ARBA" id="ARBA00022898"/>
    </source>
</evidence>